<evidence type="ECO:0000256" key="9">
    <source>
        <dbReference type="ARBA" id="ARBA00023207"/>
    </source>
</evidence>
<evidence type="ECO:0000256" key="10">
    <source>
        <dbReference type="ARBA" id="ARBA00023288"/>
    </source>
</evidence>
<evidence type="ECO:0000256" key="3">
    <source>
        <dbReference type="ARBA" id="ARBA00022475"/>
    </source>
</evidence>
<evidence type="ECO:0000313" key="15">
    <source>
        <dbReference type="Proteomes" id="UP000318571"/>
    </source>
</evidence>
<dbReference type="GO" id="GO:0009986">
    <property type="term" value="C:cell surface"/>
    <property type="evidence" value="ECO:0007669"/>
    <property type="project" value="TreeGrafter"/>
</dbReference>
<accession>A0A553NPA4</accession>
<dbReference type="GO" id="GO:0009966">
    <property type="term" value="P:regulation of signal transduction"/>
    <property type="evidence" value="ECO:0007669"/>
    <property type="project" value="InterPro"/>
</dbReference>
<name>A0A553NPA4_TIGCA</name>
<dbReference type="PROSITE" id="PS01207">
    <property type="entry name" value="GLYPICAN"/>
    <property type="match status" value="1"/>
</dbReference>
<keyword evidence="9 12" id="KW-0357">Heparan sulfate</keyword>
<evidence type="ECO:0000256" key="13">
    <source>
        <dbReference type="SAM" id="MobiDB-lite"/>
    </source>
</evidence>
<dbReference type="GO" id="GO:0098552">
    <property type="term" value="C:side of membrane"/>
    <property type="evidence" value="ECO:0007669"/>
    <property type="project" value="UniProtKB-KW"/>
</dbReference>
<sequence>MEQKLWSSAKENYERAMRSIASPVQKTFGNGANKFDNFFTSLLDESKIKLNALFEKTYGAIYLQNSDVFDDFFVNLEKYYKHGDVDLEDALQDFFSRLYQRMFTVFNVQSSFDYVYLSCVSQTMRELQPFGDVPKKLTEQLRRSFVATRTLTQALFKGTDIMKKITKINPKDTCSNALTKMSSCAPCQGIFYVQPCVNYCQNVIRGCMAYHYELNQSWDEFVDHIQQLSDRLLGPFDIEAVVAPIGIKISDAIMNFKASGHEVTSKVAQACGTIRLQKRQVQSGLAYGVYARPMTLPPSMGQIPEESRLNRILKEIQNNLEATKQFWNRLPNEMCQNDLIGSGKRTASGVCWNGKEAGSYALPLVGEGLLPQAKNPEVPVDVSRQDNDINEQIFALRQVTKHLEDAINGQNVNWLPSTRGNNGQSDESQPYLNQEHEGSGTGCNPNSDDEDCYDYESYFYDDGSGSGSGDYEDYPINSIKNHQSPQEGSNDENWPPWLREKSQPDDSTSDDIEIESKSHEDGRGGHNNHREVNEAGRRPNDNHLDKNYSSGGGDVSFHTLRGLFYYLVPLMTCWVGNAAISW</sequence>
<feature type="compositionally biased region" description="Polar residues" evidence="13">
    <location>
        <begin position="478"/>
        <end position="492"/>
    </location>
</feature>
<dbReference type="Pfam" id="PF01153">
    <property type="entry name" value="Glypican"/>
    <property type="match status" value="1"/>
</dbReference>
<keyword evidence="3" id="KW-1003">Cell membrane</keyword>
<evidence type="ECO:0000256" key="11">
    <source>
        <dbReference type="RuleBase" id="RU003518"/>
    </source>
</evidence>
<dbReference type="InterPro" id="IPR019803">
    <property type="entry name" value="Glypican_CS"/>
</dbReference>
<dbReference type="PANTHER" id="PTHR10822:SF30">
    <property type="entry name" value="DALLY-LIKE, ISOFORM A"/>
    <property type="match status" value="1"/>
</dbReference>
<dbReference type="AlphaFoldDB" id="A0A553NPA4"/>
<evidence type="ECO:0000256" key="5">
    <source>
        <dbReference type="ARBA" id="ARBA00022729"/>
    </source>
</evidence>
<comment type="caution">
    <text evidence="14">The sequence shown here is derived from an EMBL/GenBank/DDBJ whole genome shotgun (WGS) entry which is preliminary data.</text>
</comment>
<evidence type="ECO:0000256" key="8">
    <source>
        <dbReference type="ARBA" id="ARBA00023180"/>
    </source>
</evidence>
<reference evidence="14 15" key="1">
    <citation type="journal article" date="2018" name="Nat. Ecol. Evol.">
        <title>Genomic signatures of mitonuclear coevolution across populations of Tigriopus californicus.</title>
        <authorList>
            <person name="Barreto F.S."/>
            <person name="Watson E.T."/>
            <person name="Lima T.G."/>
            <person name="Willett C.S."/>
            <person name="Edmands S."/>
            <person name="Li W."/>
            <person name="Burton R.S."/>
        </authorList>
    </citation>
    <scope>NUCLEOTIDE SEQUENCE [LARGE SCALE GENOMIC DNA]</scope>
    <source>
        <strain evidence="14 15">San Diego</strain>
    </source>
</reference>
<comment type="subcellular location">
    <subcellularLocation>
        <location evidence="1 12">Cell membrane</location>
        <topology evidence="1 12">Lipid-anchor</topology>
        <topology evidence="1 12">GPI-anchor</topology>
    </subcellularLocation>
</comment>
<evidence type="ECO:0000256" key="7">
    <source>
        <dbReference type="ARBA" id="ARBA00023136"/>
    </source>
</evidence>
<keyword evidence="15" id="KW-1185">Reference proteome</keyword>
<dbReference type="GO" id="GO:0045202">
    <property type="term" value="C:synapse"/>
    <property type="evidence" value="ECO:0007669"/>
    <property type="project" value="TreeGrafter"/>
</dbReference>
<evidence type="ECO:0000313" key="14">
    <source>
        <dbReference type="EMBL" id="TRY67237.1"/>
    </source>
</evidence>
<feature type="compositionally biased region" description="Polar residues" evidence="13">
    <location>
        <begin position="411"/>
        <end position="432"/>
    </location>
</feature>
<keyword evidence="8" id="KW-0325">Glycoprotein</keyword>
<keyword evidence="4 12" id="KW-0336">GPI-anchor</keyword>
<keyword evidence="5" id="KW-0732">Signal</keyword>
<comment type="similarity">
    <text evidence="2 11">Belongs to the glypican family.</text>
</comment>
<dbReference type="STRING" id="6832.A0A553NPA4"/>
<dbReference type="Proteomes" id="UP000318571">
    <property type="component" value="Chromosome 4"/>
</dbReference>
<dbReference type="OMA" id="TAKSRYQ"/>
<protein>
    <recommendedName>
        <fullName evidence="16">Glypican</fullName>
    </recommendedName>
</protein>
<gene>
    <name evidence="14" type="ORF">TCAL_05367</name>
</gene>
<evidence type="ECO:0000256" key="4">
    <source>
        <dbReference type="ARBA" id="ARBA00022622"/>
    </source>
</evidence>
<dbReference type="GO" id="GO:0005886">
    <property type="term" value="C:plasma membrane"/>
    <property type="evidence" value="ECO:0007669"/>
    <property type="project" value="UniProtKB-SubCell"/>
</dbReference>
<evidence type="ECO:0008006" key="16">
    <source>
        <dbReference type="Google" id="ProtNLM"/>
    </source>
</evidence>
<dbReference type="GO" id="GO:0016477">
    <property type="term" value="P:cell migration"/>
    <property type="evidence" value="ECO:0007669"/>
    <property type="project" value="TreeGrafter"/>
</dbReference>
<feature type="compositionally biased region" description="Basic and acidic residues" evidence="13">
    <location>
        <begin position="514"/>
        <end position="546"/>
    </location>
</feature>
<evidence type="ECO:0000256" key="1">
    <source>
        <dbReference type="ARBA" id="ARBA00004609"/>
    </source>
</evidence>
<organism evidence="14 15">
    <name type="scientific">Tigriopus californicus</name>
    <name type="common">Marine copepod</name>
    <dbReference type="NCBI Taxonomy" id="6832"/>
    <lineage>
        <taxon>Eukaryota</taxon>
        <taxon>Metazoa</taxon>
        <taxon>Ecdysozoa</taxon>
        <taxon>Arthropoda</taxon>
        <taxon>Crustacea</taxon>
        <taxon>Multicrustacea</taxon>
        <taxon>Hexanauplia</taxon>
        <taxon>Copepoda</taxon>
        <taxon>Harpacticoida</taxon>
        <taxon>Harpacticidae</taxon>
        <taxon>Tigriopus</taxon>
    </lineage>
</organism>
<keyword evidence="6 12" id="KW-0654">Proteoglycan</keyword>
<comment type="function">
    <text evidence="12">Cell surface proteoglycan.</text>
</comment>
<feature type="region of interest" description="Disordered" evidence="13">
    <location>
        <begin position="411"/>
        <end position="547"/>
    </location>
</feature>
<dbReference type="InterPro" id="IPR001863">
    <property type="entry name" value="Glypican"/>
</dbReference>
<proteinExistence type="inferred from homology"/>
<evidence type="ECO:0000256" key="2">
    <source>
        <dbReference type="ARBA" id="ARBA00010260"/>
    </source>
</evidence>
<evidence type="ECO:0000256" key="6">
    <source>
        <dbReference type="ARBA" id="ARBA00022974"/>
    </source>
</evidence>
<dbReference type="PANTHER" id="PTHR10822">
    <property type="entry name" value="GLYPICAN"/>
    <property type="match status" value="1"/>
</dbReference>
<dbReference type="EMBL" id="VCGU01000011">
    <property type="protein sequence ID" value="TRY67237.1"/>
    <property type="molecule type" value="Genomic_DNA"/>
</dbReference>
<keyword evidence="7 12" id="KW-0472">Membrane</keyword>
<dbReference type="GO" id="GO:1905475">
    <property type="term" value="P:regulation of protein localization to membrane"/>
    <property type="evidence" value="ECO:0007669"/>
    <property type="project" value="TreeGrafter"/>
</dbReference>
<evidence type="ECO:0000256" key="12">
    <source>
        <dbReference type="RuleBase" id="RU003519"/>
    </source>
</evidence>
<keyword evidence="10 12" id="KW-0449">Lipoprotein</keyword>
<dbReference type="GO" id="GO:0005576">
    <property type="term" value="C:extracellular region"/>
    <property type="evidence" value="ECO:0007669"/>
    <property type="project" value="TreeGrafter"/>
</dbReference>